<evidence type="ECO:0000313" key="2">
    <source>
        <dbReference type="Proteomes" id="UP001150581"/>
    </source>
</evidence>
<keyword evidence="2" id="KW-1185">Reference proteome</keyword>
<organism evidence="1 2">
    <name type="scientific">Kickxella alabastrina</name>
    <dbReference type="NCBI Taxonomy" id="61397"/>
    <lineage>
        <taxon>Eukaryota</taxon>
        <taxon>Fungi</taxon>
        <taxon>Fungi incertae sedis</taxon>
        <taxon>Zoopagomycota</taxon>
        <taxon>Kickxellomycotina</taxon>
        <taxon>Kickxellomycetes</taxon>
        <taxon>Kickxellales</taxon>
        <taxon>Kickxellaceae</taxon>
        <taxon>Kickxella</taxon>
    </lineage>
</organism>
<gene>
    <name evidence="1" type="ORF">LPJ66_000415</name>
</gene>
<proteinExistence type="predicted"/>
<evidence type="ECO:0000313" key="1">
    <source>
        <dbReference type="EMBL" id="KAJ1901906.1"/>
    </source>
</evidence>
<reference evidence="1" key="1">
    <citation type="submission" date="2022-07" db="EMBL/GenBank/DDBJ databases">
        <title>Phylogenomic reconstructions and comparative analyses of Kickxellomycotina fungi.</title>
        <authorList>
            <person name="Reynolds N.K."/>
            <person name="Stajich J.E."/>
            <person name="Barry K."/>
            <person name="Grigoriev I.V."/>
            <person name="Crous P."/>
            <person name="Smith M.E."/>
        </authorList>
    </citation>
    <scope>NUCLEOTIDE SEQUENCE</scope>
    <source>
        <strain evidence="1">Benny 63K</strain>
    </source>
</reference>
<accession>A0ACC1IW47</accession>
<dbReference type="EMBL" id="JANBPG010000011">
    <property type="protein sequence ID" value="KAJ1901906.1"/>
    <property type="molecule type" value="Genomic_DNA"/>
</dbReference>
<sequence length="234" mass="26598">MTTAARPTFDPAKGKSETQFSHLTSAKDLPSHTRLKTRKPGQGGEKEYTVEELKRELKEAERKHYEAKQLTHDTATTESSTEETQPALAVNRAKYIEMAQMLDAASDEESEEDGEESDGEESAESGSESSDEESDEDETALLMRELEKIKRERADEKARGEREAEERKLMNAGSVMGANPLLRGGQEFSVKRRWDDDVVFRNQAKGDDGKPQKRFVNDMLRSDFHRKFMSKYIQ</sequence>
<protein>
    <submittedName>
        <fullName evidence="1">Uncharacterized protein</fullName>
    </submittedName>
</protein>
<dbReference type="Proteomes" id="UP001150581">
    <property type="component" value="Unassembled WGS sequence"/>
</dbReference>
<name>A0ACC1IW47_9FUNG</name>
<comment type="caution">
    <text evidence="1">The sequence shown here is derived from an EMBL/GenBank/DDBJ whole genome shotgun (WGS) entry which is preliminary data.</text>
</comment>